<evidence type="ECO:0000256" key="3">
    <source>
        <dbReference type="ARBA" id="ARBA00022630"/>
    </source>
</evidence>
<evidence type="ECO:0000256" key="5">
    <source>
        <dbReference type="ARBA" id="ARBA00023002"/>
    </source>
</evidence>
<organism evidence="7 8">
    <name type="scientific">Nodularia harveyana UHCC-0300</name>
    <dbReference type="NCBI Taxonomy" id="2974287"/>
    <lineage>
        <taxon>Bacteria</taxon>
        <taxon>Bacillati</taxon>
        <taxon>Cyanobacteriota</taxon>
        <taxon>Cyanophyceae</taxon>
        <taxon>Nostocales</taxon>
        <taxon>Nodulariaceae</taxon>
        <taxon>Nodularia</taxon>
    </lineage>
</organism>
<keyword evidence="3" id="KW-0285">Flavoprotein</keyword>
<feature type="region of interest" description="Disordered" evidence="6">
    <location>
        <begin position="466"/>
        <end position="488"/>
    </location>
</feature>
<dbReference type="InterPro" id="IPR020946">
    <property type="entry name" value="Flavin_mOase-like"/>
</dbReference>
<gene>
    <name evidence="7" type="ORF">VB620_01465</name>
</gene>
<protein>
    <submittedName>
        <fullName evidence="7">NAD(P)/FAD-dependent oxidoreductase</fullName>
        <ecNumber evidence="7">1.14.13.-</ecNumber>
    </submittedName>
</protein>
<dbReference type="EC" id="1.14.13.-" evidence="7"/>
<evidence type="ECO:0000256" key="6">
    <source>
        <dbReference type="SAM" id="MobiDB-lite"/>
    </source>
</evidence>
<keyword evidence="8" id="KW-1185">Reference proteome</keyword>
<proteinExistence type="inferred from homology"/>
<dbReference type="Pfam" id="PF00743">
    <property type="entry name" value="FMO-like"/>
    <property type="match status" value="2"/>
</dbReference>
<dbReference type="PANTHER" id="PTHR23023">
    <property type="entry name" value="DIMETHYLANILINE MONOOXYGENASE"/>
    <property type="match status" value="1"/>
</dbReference>
<accession>A0ABU5UC41</accession>
<dbReference type="Gene3D" id="3.50.50.60">
    <property type="entry name" value="FAD/NAD(P)-binding domain"/>
    <property type="match status" value="2"/>
</dbReference>
<dbReference type="GO" id="GO:0016491">
    <property type="term" value="F:oxidoreductase activity"/>
    <property type="evidence" value="ECO:0007669"/>
    <property type="project" value="UniProtKB-KW"/>
</dbReference>
<name>A0ABU5UC41_9CYAN</name>
<dbReference type="InterPro" id="IPR050346">
    <property type="entry name" value="FMO-like"/>
</dbReference>
<sequence>MVQVSNSTNIQNIVPTTEKHLIIGAGFVGLGMAEALKTADIPYDQVDASDDIGGNWYHGVYETAHIISSRKITQFTHFPMPDDYPDFPSAQNMLDYLNSFADHFDLRGQIELNRTISDVRPVENNLWQVTFADGEQRIYKGVVMCNGHHWRKRFPEFQGEFNGEIIHSKDYKHPDQLRGKRVLVIGGGNSACDLAAEAARVGAKSVLSMRESVWFIPKTFAGMPVADFPGWRTPKWLTKLSIFKTSSNRKFTGFSIPGLPKLGTPQWLTRLAVHTIIRLSFGSHEDYGLSQPQHRIFEKHPTINSEVPYYLKHGRITPKPAVRRLDGWEVEFVDGSRETLDLIVCGTGYYVAYPFLPPELQRVKGSVVQCYADSFLDDYKGLYYIGWSQIRGGVGSVISAYGTIFSRYLKLQDEINVPLGLVFKEMGHKPEKTHLVNPQKFFDQSKMTDGAFNRLVKKAHQIDAQHPDFSNQPLPPWENHQPVQELVR</sequence>
<evidence type="ECO:0000313" key="7">
    <source>
        <dbReference type="EMBL" id="MEA5580006.1"/>
    </source>
</evidence>
<dbReference type="PRINTS" id="PR00469">
    <property type="entry name" value="PNDRDTASEII"/>
</dbReference>
<comment type="similarity">
    <text evidence="1">Belongs to the FMO family.</text>
</comment>
<comment type="similarity">
    <text evidence="2">Belongs to the FAD-binding monooxygenase family.</text>
</comment>
<comment type="caution">
    <text evidence="7">The sequence shown here is derived from an EMBL/GenBank/DDBJ whole genome shotgun (WGS) entry which is preliminary data.</text>
</comment>
<keyword evidence="5 7" id="KW-0560">Oxidoreductase</keyword>
<reference evidence="7 8" key="1">
    <citation type="submission" date="2023-12" db="EMBL/GenBank/DDBJ databases">
        <title>Baltic Sea Cyanobacteria.</title>
        <authorList>
            <person name="Delbaje E."/>
            <person name="Fewer D.P."/>
            <person name="Shishido T.K."/>
        </authorList>
    </citation>
    <scope>NUCLEOTIDE SEQUENCE [LARGE SCALE GENOMIC DNA]</scope>
    <source>
        <strain evidence="7 8">UHCC-0300</strain>
    </source>
</reference>
<dbReference type="SUPFAM" id="SSF51905">
    <property type="entry name" value="FAD/NAD(P)-binding domain"/>
    <property type="match status" value="2"/>
</dbReference>
<dbReference type="InterPro" id="IPR036188">
    <property type="entry name" value="FAD/NAD-bd_sf"/>
</dbReference>
<evidence type="ECO:0000256" key="1">
    <source>
        <dbReference type="ARBA" id="ARBA00009183"/>
    </source>
</evidence>
<keyword evidence="4" id="KW-0274">FAD</keyword>
<dbReference type="EMBL" id="JAYGHG010000001">
    <property type="protein sequence ID" value="MEA5580006.1"/>
    <property type="molecule type" value="Genomic_DNA"/>
</dbReference>
<evidence type="ECO:0000256" key="2">
    <source>
        <dbReference type="ARBA" id="ARBA00010139"/>
    </source>
</evidence>
<evidence type="ECO:0000313" key="8">
    <source>
        <dbReference type="Proteomes" id="UP001302120"/>
    </source>
</evidence>
<dbReference type="RefSeq" id="WP_323194343.1">
    <property type="nucleotide sequence ID" value="NZ_JAYGHG010000001.1"/>
</dbReference>
<evidence type="ECO:0000256" key="4">
    <source>
        <dbReference type="ARBA" id="ARBA00022827"/>
    </source>
</evidence>
<dbReference type="Proteomes" id="UP001302120">
    <property type="component" value="Unassembled WGS sequence"/>
</dbReference>